<proteinExistence type="predicted"/>
<dbReference type="OrthoDB" id="10021535at2"/>
<dbReference type="AlphaFoldDB" id="A0A4R1XR91"/>
<reference evidence="2 3" key="1">
    <citation type="submission" date="2019-03" db="EMBL/GenBank/DDBJ databases">
        <title>Genomic analyses of the natural microbiome of Caenorhabditis elegans.</title>
        <authorList>
            <person name="Samuel B."/>
        </authorList>
    </citation>
    <scope>NUCLEOTIDE SEQUENCE [LARGE SCALE GENOMIC DNA]</scope>
    <source>
        <strain evidence="2 3">JUb89</strain>
    </source>
</reference>
<evidence type="ECO:0000256" key="1">
    <source>
        <dbReference type="SAM" id="Phobius"/>
    </source>
</evidence>
<keyword evidence="3" id="KW-1185">Reference proteome</keyword>
<keyword evidence="1" id="KW-0472">Membrane</keyword>
<feature type="transmembrane region" description="Helical" evidence="1">
    <location>
        <begin position="478"/>
        <end position="504"/>
    </location>
</feature>
<accession>A0A4R1XR91</accession>
<sequence length="585" mass="65812">MPFKGANNVSKKQWYIVGKQKNPIEIKVQQYYFQVQFKSSEKKWKPVAKGYYYTYRMVEQFNGIEKVLCELKGKVNDEGLTDYISTEGVETVNKNIIKTSGIYDGVIALNRLNIEGNEGIFIFVDLFAPNGQKINGKTVKESDIFKALKPIPFGSSTRKLREVNISSAFDSTVKDGDKKIINLQENYRAILFDIREKKGENYNLVRKDGAELLDSGKRSVKKILFNDGQCVQVYVPKNFKGILNLKDSKKNNVLDFNIGGIDRKQYAAKEKPIDIAVSKRTLDFESSGDFKYADYTPMVCMIESRSHITPGNYDETRLMSCSSKDFHSIIWTFKEFINLNKLLGQSIYAIISTTPFDTIFLPTGWEVSTNLRKRIIETVIKPIGFVSKSLGKAIYSDLQFSIAKMGSKTVLIFPSTAGIRTYMTTEALVSTGRKYYRQLSIKDSKLKGSNAILFTIVIGLEVLEYISNPSNEKQITDMYIAILSSTLKFGTSIILGGIVANILISLIRAVGLTAVAAVLGGGGAVAYIFGTSVVIVIGYVLQKIDDKYRITGRIQENYRKIDSEEMRILKDFIPIFNQYGMVVKI</sequence>
<dbReference type="Proteomes" id="UP000294963">
    <property type="component" value="Unassembled WGS sequence"/>
</dbReference>
<evidence type="ECO:0000313" key="2">
    <source>
        <dbReference type="EMBL" id="TCM66827.1"/>
    </source>
</evidence>
<protein>
    <submittedName>
        <fullName evidence="2">Uncharacterized protein</fullName>
    </submittedName>
</protein>
<evidence type="ECO:0000313" key="3">
    <source>
        <dbReference type="Proteomes" id="UP000294963"/>
    </source>
</evidence>
<name>A0A4R1XR91_ACICA</name>
<comment type="caution">
    <text evidence="2">The sequence shown here is derived from an EMBL/GenBank/DDBJ whole genome shotgun (WGS) entry which is preliminary data.</text>
</comment>
<organism evidence="2 3">
    <name type="scientific">Acinetobacter calcoaceticus</name>
    <dbReference type="NCBI Taxonomy" id="471"/>
    <lineage>
        <taxon>Bacteria</taxon>
        <taxon>Pseudomonadati</taxon>
        <taxon>Pseudomonadota</taxon>
        <taxon>Gammaproteobacteria</taxon>
        <taxon>Moraxellales</taxon>
        <taxon>Moraxellaceae</taxon>
        <taxon>Acinetobacter</taxon>
        <taxon>Acinetobacter calcoaceticus/baumannii complex</taxon>
    </lineage>
</organism>
<keyword evidence="1" id="KW-1133">Transmembrane helix</keyword>
<gene>
    <name evidence="2" type="ORF">EC844_111117</name>
</gene>
<dbReference type="EMBL" id="SLVJ01000011">
    <property type="protein sequence ID" value="TCM66827.1"/>
    <property type="molecule type" value="Genomic_DNA"/>
</dbReference>
<keyword evidence="1" id="KW-0812">Transmembrane</keyword>
<feature type="transmembrane region" description="Helical" evidence="1">
    <location>
        <begin position="510"/>
        <end position="541"/>
    </location>
</feature>